<dbReference type="Gene3D" id="3.10.10.10">
    <property type="entry name" value="HIV Type 1 Reverse Transcriptase, subunit A, domain 1"/>
    <property type="match status" value="1"/>
</dbReference>
<evidence type="ECO:0000313" key="1">
    <source>
        <dbReference type="EMBL" id="GAA0163157.1"/>
    </source>
</evidence>
<sequence>MPGVDPDVALHRLHVDPLFVPLKQRKRTFSEEKNVAIREEVANLLKTGAIRELQFSSWIADVVLVKKPNNKWQMCTDFTNLNKACPKDFYPLPCLGRLVDDSAGHEVRLHRRFKRISPNKNASEG</sequence>
<dbReference type="SUPFAM" id="SSF56672">
    <property type="entry name" value="DNA/RNA polymerases"/>
    <property type="match status" value="1"/>
</dbReference>
<proteinExistence type="predicted"/>
<dbReference type="AlphaFoldDB" id="A0AAV3QJE7"/>
<keyword evidence="2" id="KW-1185">Reference proteome</keyword>
<accession>A0AAV3QJE7</accession>
<organism evidence="1 2">
    <name type="scientific">Lithospermum erythrorhizon</name>
    <name type="common">Purple gromwell</name>
    <name type="synonym">Lithospermum officinale var. erythrorhizon</name>
    <dbReference type="NCBI Taxonomy" id="34254"/>
    <lineage>
        <taxon>Eukaryota</taxon>
        <taxon>Viridiplantae</taxon>
        <taxon>Streptophyta</taxon>
        <taxon>Embryophyta</taxon>
        <taxon>Tracheophyta</taxon>
        <taxon>Spermatophyta</taxon>
        <taxon>Magnoliopsida</taxon>
        <taxon>eudicotyledons</taxon>
        <taxon>Gunneridae</taxon>
        <taxon>Pentapetalae</taxon>
        <taxon>asterids</taxon>
        <taxon>lamiids</taxon>
        <taxon>Boraginales</taxon>
        <taxon>Boraginaceae</taxon>
        <taxon>Boraginoideae</taxon>
        <taxon>Lithospermeae</taxon>
        <taxon>Lithospermum</taxon>
    </lineage>
</organism>
<dbReference type="PANTHER" id="PTHR24559">
    <property type="entry name" value="TRANSPOSON TY3-I GAG-POL POLYPROTEIN"/>
    <property type="match status" value="1"/>
</dbReference>
<comment type="caution">
    <text evidence="1">The sequence shown here is derived from an EMBL/GenBank/DDBJ whole genome shotgun (WGS) entry which is preliminary data.</text>
</comment>
<evidence type="ECO:0000313" key="2">
    <source>
        <dbReference type="Proteomes" id="UP001454036"/>
    </source>
</evidence>
<evidence type="ECO:0008006" key="3">
    <source>
        <dbReference type="Google" id="ProtNLM"/>
    </source>
</evidence>
<protein>
    <recommendedName>
        <fullName evidence="3">Transposon Ty3-I Gag-Pol polyprotein</fullName>
    </recommendedName>
</protein>
<dbReference type="InterPro" id="IPR053134">
    <property type="entry name" value="RNA-dir_DNA_polymerase"/>
</dbReference>
<dbReference type="Proteomes" id="UP001454036">
    <property type="component" value="Unassembled WGS sequence"/>
</dbReference>
<dbReference type="PANTHER" id="PTHR24559:SF444">
    <property type="entry name" value="REVERSE TRANSCRIPTASE DOMAIN-CONTAINING PROTEIN"/>
    <property type="match status" value="1"/>
</dbReference>
<dbReference type="EMBL" id="BAABME010021387">
    <property type="protein sequence ID" value="GAA0163157.1"/>
    <property type="molecule type" value="Genomic_DNA"/>
</dbReference>
<name>A0AAV3QJE7_LITER</name>
<gene>
    <name evidence="1" type="ORF">LIER_39535</name>
</gene>
<reference evidence="1 2" key="1">
    <citation type="submission" date="2024-01" db="EMBL/GenBank/DDBJ databases">
        <title>The complete chloroplast genome sequence of Lithospermum erythrorhizon: insights into the phylogenetic relationship among Boraginaceae species and the maternal lineages of purple gromwells.</title>
        <authorList>
            <person name="Okada T."/>
            <person name="Watanabe K."/>
        </authorList>
    </citation>
    <scope>NUCLEOTIDE SEQUENCE [LARGE SCALE GENOMIC DNA]</scope>
</reference>
<dbReference type="InterPro" id="IPR043502">
    <property type="entry name" value="DNA/RNA_pol_sf"/>
</dbReference>